<comment type="caution">
    <text evidence="1">The sequence shown here is derived from an EMBL/GenBank/DDBJ whole genome shotgun (WGS) entry which is preliminary data.</text>
</comment>
<name>A0A365H9Z5_9ACTN</name>
<dbReference type="RefSeq" id="WP_111864894.1">
    <property type="nucleotide sequence ID" value="NZ_QLYX01000003.1"/>
</dbReference>
<protein>
    <recommendedName>
        <fullName evidence="3">Lrp/AsnC family transcriptional regulator</fullName>
    </recommendedName>
</protein>
<organism evidence="1 2">
    <name type="scientific">Actinomadura craniellae</name>
    <dbReference type="NCBI Taxonomy" id="2231787"/>
    <lineage>
        <taxon>Bacteria</taxon>
        <taxon>Bacillati</taxon>
        <taxon>Actinomycetota</taxon>
        <taxon>Actinomycetes</taxon>
        <taxon>Streptosporangiales</taxon>
        <taxon>Thermomonosporaceae</taxon>
        <taxon>Actinomadura</taxon>
    </lineage>
</organism>
<dbReference type="Proteomes" id="UP000251891">
    <property type="component" value="Unassembled WGS sequence"/>
</dbReference>
<proteinExistence type="predicted"/>
<dbReference type="EMBL" id="QLYX01000003">
    <property type="protein sequence ID" value="RAY15960.1"/>
    <property type="molecule type" value="Genomic_DNA"/>
</dbReference>
<sequence>MTGRVVLTIEGDRARAVAALRALPGLRRIGGAGAELDLTVTDTRAALPPLLAAVVRSGAVLCSVEVTPACICTAEPVPAGR</sequence>
<evidence type="ECO:0000313" key="2">
    <source>
        <dbReference type="Proteomes" id="UP000251891"/>
    </source>
</evidence>
<reference evidence="1 2" key="1">
    <citation type="submission" date="2018-06" db="EMBL/GenBank/DDBJ databases">
        <title>Actinomadura craniellae sp. nov. isolated from marine sponge Craniella sp.</title>
        <authorList>
            <person name="Li L."/>
            <person name="Xu Q.H."/>
            <person name="Lin H.W."/>
            <person name="Lu Y.H."/>
        </authorList>
    </citation>
    <scope>NUCLEOTIDE SEQUENCE [LARGE SCALE GENOMIC DNA]</scope>
    <source>
        <strain evidence="1 2">LHW63021</strain>
    </source>
</reference>
<gene>
    <name evidence="1" type="ORF">DPM19_09435</name>
</gene>
<keyword evidence="2" id="KW-1185">Reference proteome</keyword>
<dbReference type="AlphaFoldDB" id="A0A365H9Z5"/>
<evidence type="ECO:0000313" key="1">
    <source>
        <dbReference type="EMBL" id="RAY15960.1"/>
    </source>
</evidence>
<evidence type="ECO:0008006" key="3">
    <source>
        <dbReference type="Google" id="ProtNLM"/>
    </source>
</evidence>
<accession>A0A365H9Z5</accession>